<name>A0A1S3GXS8_DIPOR</name>
<dbReference type="GO" id="GO:0005634">
    <property type="term" value="C:nucleus"/>
    <property type="evidence" value="ECO:0007669"/>
    <property type="project" value="TreeGrafter"/>
</dbReference>
<dbReference type="Proteomes" id="UP000081671">
    <property type="component" value="Unplaced"/>
</dbReference>
<dbReference type="InterPro" id="IPR052856">
    <property type="entry name" value="SOX30_TF"/>
</dbReference>
<accession>A0A1S3GXS8</accession>
<proteinExistence type="predicted"/>
<dbReference type="PANTHER" id="PTHR47279:SF1">
    <property type="entry name" value="TRANSCRIPTION FACTOR SOX-30"/>
    <property type="match status" value="1"/>
</dbReference>
<sequence length="204" mass="21839">RPESRPGPPRALQVKAEKPEPGPGGMDLAVSLGPRRVIETGARAVRAARMDNAGLALDGRRGEEKKAKLEVEEVLRDAKGGEGRALVAIGEGLIKTEEPDRLHEDFRLGPEALANGLIHGGKEVILAQPPSAFGPHQQDLRLPLTLHTVPPGARIQFQGPPPSELIRLTKVPLTPVPIKMQSLLEPSVKIETKDVPLTVLPSDA</sequence>
<dbReference type="AlphaFoldDB" id="A0A1S3GXS8"/>
<keyword evidence="2" id="KW-1185">Reference proteome</keyword>
<dbReference type="GeneID" id="106002448"/>
<evidence type="ECO:0000313" key="3">
    <source>
        <dbReference type="RefSeq" id="XP_012892777.1"/>
    </source>
</evidence>
<dbReference type="GO" id="GO:1990837">
    <property type="term" value="F:sequence-specific double-stranded DNA binding"/>
    <property type="evidence" value="ECO:0007669"/>
    <property type="project" value="TreeGrafter"/>
</dbReference>
<dbReference type="PANTHER" id="PTHR47279">
    <property type="entry name" value="TRANSCRIPTION FACTOR SOX-30"/>
    <property type="match status" value="1"/>
</dbReference>
<evidence type="ECO:0000313" key="2">
    <source>
        <dbReference type="Proteomes" id="UP000081671"/>
    </source>
</evidence>
<dbReference type="OrthoDB" id="6247875at2759"/>
<feature type="non-terminal residue" evidence="3">
    <location>
        <position position="204"/>
    </location>
</feature>
<feature type="region of interest" description="Disordered" evidence="1">
    <location>
        <begin position="1"/>
        <end position="30"/>
    </location>
</feature>
<organism evidence="2 3">
    <name type="scientific">Dipodomys ordii</name>
    <name type="common">Ord's kangaroo rat</name>
    <dbReference type="NCBI Taxonomy" id="10020"/>
    <lineage>
        <taxon>Eukaryota</taxon>
        <taxon>Metazoa</taxon>
        <taxon>Chordata</taxon>
        <taxon>Craniata</taxon>
        <taxon>Vertebrata</taxon>
        <taxon>Euteleostomi</taxon>
        <taxon>Mammalia</taxon>
        <taxon>Eutheria</taxon>
        <taxon>Euarchontoglires</taxon>
        <taxon>Glires</taxon>
        <taxon>Rodentia</taxon>
        <taxon>Castorimorpha</taxon>
        <taxon>Heteromyidae</taxon>
        <taxon>Dipodomyinae</taxon>
        <taxon>Dipodomys</taxon>
    </lineage>
</organism>
<gene>
    <name evidence="3" type="primary">LOC106002448</name>
</gene>
<dbReference type="InParanoid" id="A0A1S3GXS8"/>
<evidence type="ECO:0000256" key="1">
    <source>
        <dbReference type="SAM" id="MobiDB-lite"/>
    </source>
</evidence>
<feature type="non-terminal residue" evidence="3">
    <location>
        <position position="1"/>
    </location>
</feature>
<reference evidence="3" key="1">
    <citation type="submission" date="2025-08" db="UniProtKB">
        <authorList>
            <consortium name="RefSeq"/>
        </authorList>
    </citation>
    <scope>IDENTIFICATION</scope>
    <source>
        <tissue evidence="3">Kidney</tissue>
    </source>
</reference>
<dbReference type="GO" id="GO:0000981">
    <property type="term" value="F:DNA-binding transcription factor activity, RNA polymerase II-specific"/>
    <property type="evidence" value="ECO:0007669"/>
    <property type="project" value="TreeGrafter"/>
</dbReference>
<dbReference type="RefSeq" id="XP_012892777.1">
    <property type="nucleotide sequence ID" value="XM_013037323.1"/>
</dbReference>
<dbReference type="KEGG" id="dord:106002448"/>
<protein>
    <submittedName>
        <fullName evidence="3">Transcription factor SOX-30-like</fullName>
    </submittedName>
</protein>